<dbReference type="CDD" id="cd02674">
    <property type="entry name" value="Peptidase_C19R"/>
    <property type="match status" value="1"/>
</dbReference>
<feature type="domain" description="USP" evidence="8">
    <location>
        <begin position="1"/>
        <end position="206"/>
    </location>
</feature>
<feature type="non-terminal residue" evidence="9">
    <location>
        <position position="206"/>
    </location>
</feature>
<dbReference type="InterPro" id="IPR001394">
    <property type="entry name" value="Peptidase_C19_UCH"/>
</dbReference>
<keyword evidence="7" id="KW-0788">Thiol protease</keyword>
<comment type="caution">
    <text evidence="9">The sequence shown here is derived from an EMBL/GenBank/DDBJ whole genome shotgun (WGS) entry which is preliminary data.</text>
</comment>
<dbReference type="SUPFAM" id="SSF54001">
    <property type="entry name" value="Cysteine proteinases"/>
    <property type="match status" value="1"/>
</dbReference>
<dbReference type="GO" id="GO:0004843">
    <property type="term" value="F:cysteine-type deubiquitinase activity"/>
    <property type="evidence" value="ECO:0007669"/>
    <property type="project" value="UniProtKB-EC"/>
</dbReference>
<dbReference type="InterPro" id="IPR018200">
    <property type="entry name" value="USP_CS"/>
</dbReference>
<evidence type="ECO:0000256" key="5">
    <source>
        <dbReference type="ARBA" id="ARBA00022786"/>
    </source>
</evidence>
<evidence type="ECO:0000256" key="6">
    <source>
        <dbReference type="ARBA" id="ARBA00022801"/>
    </source>
</evidence>
<reference evidence="9" key="1">
    <citation type="submission" date="2023-10" db="EMBL/GenBank/DDBJ databases">
        <title>Genome assembly of Pristionchus species.</title>
        <authorList>
            <person name="Yoshida K."/>
            <person name="Sommer R.J."/>
        </authorList>
    </citation>
    <scope>NUCLEOTIDE SEQUENCE</scope>
    <source>
        <strain evidence="9">RS0144</strain>
    </source>
</reference>
<evidence type="ECO:0000256" key="7">
    <source>
        <dbReference type="ARBA" id="ARBA00022807"/>
    </source>
</evidence>
<dbReference type="EMBL" id="BTSX01000002">
    <property type="protein sequence ID" value="GMS82451.1"/>
    <property type="molecule type" value="Genomic_DNA"/>
</dbReference>
<dbReference type="InterPro" id="IPR028889">
    <property type="entry name" value="USP"/>
</dbReference>
<evidence type="ECO:0000259" key="8">
    <source>
        <dbReference type="PROSITE" id="PS50235"/>
    </source>
</evidence>
<dbReference type="Pfam" id="PF00443">
    <property type="entry name" value="UCH"/>
    <property type="match status" value="1"/>
</dbReference>
<protein>
    <recommendedName>
        <fullName evidence="3">ubiquitinyl hydrolase 1</fullName>
        <ecNumber evidence="3">3.4.19.12</ecNumber>
    </recommendedName>
</protein>
<dbReference type="InterPro" id="IPR038765">
    <property type="entry name" value="Papain-like_cys_pep_sf"/>
</dbReference>
<dbReference type="PANTHER" id="PTHR21646">
    <property type="entry name" value="UBIQUITIN CARBOXYL-TERMINAL HYDROLASE"/>
    <property type="match status" value="1"/>
</dbReference>
<evidence type="ECO:0000313" key="9">
    <source>
        <dbReference type="EMBL" id="GMS82451.1"/>
    </source>
</evidence>
<comment type="similarity">
    <text evidence="2">Belongs to the peptidase C19 family.</text>
</comment>
<dbReference type="PROSITE" id="PS00973">
    <property type="entry name" value="USP_2"/>
    <property type="match status" value="1"/>
</dbReference>
<dbReference type="EC" id="3.4.19.12" evidence="3"/>
<sequence length="206" mass="23449">MAQNEIADEAWANYRKRNDSVIVDNLHGQLRGTLVCPQCGKVSVKFDPFCFLSVPVPTREEKNDIFTLSECIELFIKEERLSEQDSWYCPQCKDHVRATKKLDIWRLPPVLVVHLKRFQYSRWSGEKVETAVDVPGRCFNLGDLLPFSDSGAVYDLISVCLHEGGLSDGHYNTSALNGDQWYYFNDARVSKTSPPYSSPSSSPYML</sequence>
<dbReference type="GO" id="GO:0006508">
    <property type="term" value="P:proteolysis"/>
    <property type="evidence" value="ECO:0007669"/>
    <property type="project" value="UniProtKB-KW"/>
</dbReference>
<dbReference type="Proteomes" id="UP001432027">
    <property type="component" value="Unassembled WGS sequence"/>
</dbReference>
<gene>
    <name evidence="9" type="ORF">PENTCL1PPCAC_4626</name>
</gene>
<comment type="catalytic activity">
    <reaction evidence="1">
        <text>Thiol-dependent hydrolysis of ester, thioester, amide, peptide and isopeptide bonds formed by the C-terminal Gly of ubiquitin (a 76-residue protein attached to proteins as an intracellular targeting signal).</text>
        <dbReference type="EC" id="3.4.19.12"/>
    </reaction>
</comment>
<evidence type="ECO:0000256" key="1">
    <source>
        <dbReference type="ARBA" id="ARBA00000707"/>
    </source>
</evidence>
<proteinExistence type="inferred from homology"/>
<dbReference type="PROSITE" id="PS50235">
    <property type="entry name" value="USP_3"/>
    <property type="match status" value="1"/>
</dbReference>
<keyword evidence="10" id="KW-1185">Reference proteome</keyword>
<name>A0AAV5SGF9_9BILA</name>
<dbReference type="Gene3D" id="3.90.70.10">
    <property type="entry name" value="Cysteine proteinases"/>
    <property type="match status" value="1"/>
</dbReference>
<dbReference type="AlphaFoldDB" id="A0AAV5SGF9"/>
<keyword evidence="4" id="KW-0645">Protease</keyword>
<evidence type="ECO:0000313" key="10">
    <source>
        <dbReference type="Proteomes" id="UP001432027"/>
    </source>
</evidence>
<evidence type="ECO:0000256" key="2">
    <source>
        <dbReference type="ARBA" id="ARBA00009085"/>
    </source>
</evidence>
<evidence type="ECO:0000256" key="3">
    <source>
        <dbReference type="ARBA" id="ARBA00012759"/>
    </source>
</evidence>
<dbReference type="GO" id="GO:0016579">
    <property type="term" value="P:protein deubiquitination"/>
    <property type="evidence" value="ECO:0007669"/>
    <property type="project" value="InterPro"/>
</dbReference>
<dbReference type="InterPro" id="IPR050185">
    <property type="entry name" value="Ub_carboxyl-term_hydrolase"/>
</dbReference>
<organism evidence="9 10">
    <name type="scientific">Pristionchus entomophagus</name>
    <dbReference type="NCBI Taxonomy" id="358040"/>
    <lineage>
        <taxon>Eukaryota</taxon>
        <taxon>Metazoa</taxon>
        <taxon>Ecdysozoa</taxon>
        <taxon>Nematoda</taxon>
        <taxon>Chromadorea</taxon>
        <taxon>Rhabditida</taxon>
        <taxon>Rhabditina</taxon>
        <taxon>Diplogasteromorpha</taxon>
        <taxon>Diplogasteroidea</taxon>
        <taxon>Neodiplogasteridae</taxon>
        <taxon>Pristionchus</taxon>
    </lineage>
</organism>
<accession>A0AAV5SGF9</accession>
<keyword evidence="5" id="KW-0833">Ubl conjugation pathway</keyword>
<keyword evidence="6" id="KW-0378">Hydrolase</keyword>
<dbReference type="PANTHER" id="PTHR21646:SF24">
    <property type="entry name" value="UBIQUITIN CARBOXYL-TERMINAL HYDROLASE"/>
    <property type="match status" value="1"/>
</dbReference>
<evidence type="ECO:0000256" key="4">
    <source>
        <dbReference type="ARBA" id="ARBA00022670"/>
    </source>
</evidence>